<keyword evidence="2" id="KW-0813">Transport</keyword>
<evidence type="ECO:0000256" key="5">
    <source>
        <dbReference type="SAM" id="SignalP"/>
    </source>
</evidence>
<gene>
    <name evidence="6" type="ORF">EBB54_27365</name>
</gene>
<sequence>MRRKGKRFISAGLSLLLCLGMAACGNTQTGDAQKETQGNEAEDNEKQEKPELVFWELPYGPADTYEPALLKIIDEYNSGGHSATVRLQMLSWSGFMEQYQTSIAAGSPPDITSSISYRIANWIEAGEVLDITDIVEKWEQEDDEVLDDFLPGTIDIGKKDGRYYALPYVTNGTTVYYRTDILEDELGFNDLDQPVTWEKLFEMCEAIKQKYNGDIIPFSFCTLDQNSSNAMINVLFSNGTSWINEEGTGGALDDPKALECMEFFKTMKENEYFPEGMVTYNQADLEKLYQSGKVAMVWNAPASHVAANEELMSKTRMMGPIVGPSADDPRYVMRTGGIMGFAQTKYPEETKEFIEWFTKNNLGVFTEGHGGLLPLRQSYFEDPFFETDWEIGEYSKYTDYYEELIWPSPFSPAATDQILMENIIGQPVEALLMGSSDPKGDLAKAQEAINNVFESYNSN</sequence>
<evidence type="ECO:0000256" key="2">
    <source>
        <dbReference type="ARBA" id="ARBA00022448"/>
    </source>
</evidence>
<dbReference type="InterPro" id="IPR050490">
    <property type="entry name" value="Bact_solute-bd_prot1"/>
</dbReference>
<dbReference type="Proteomes" id="UP000274920">
    <property type="component" value="Unassembled WGS sequence"/>
</dbReference>
<comment type="caution">
    <text evidence="6">The sequence shown here is derived from an EMBL/GenBank/DDBJ whole genome shotgun (WGS) entry which is preliminary data.</text>
</comment>
<feature type="signal peptide" evidence="5">
    <location>
        <begin position="1"/>
        <end position="22"/>
    </location>
</feature>
<organism evidence="6 7">
    <name type="scientific">Schaedlerella arabinosiphila</name>
    <dbReference type="NCBI Taxonomy" id="2044587"/>
    <lineage>
        <taxon>Bacteria</taxon>
        <taxon>Bacillati</taxon>
        <taxon>Bacillota</taxon>
        <taxon>Clostridia</taxon>
        <taxon>Lachnospirales</taxon>
        <taxon>Lachnospiraceae</taxon>
        <taxon>Schaedlerella</taxon>
    </lineage>
</organism>
<evidence type="ECO:0000256" key="3">
    <source>
        <dbReference type="ARBA" id="ARBA00022729"/>
    </source>
</evidence>
<evidence type="ECO:0000313" key="6">
    <source>
        <dbReference type="EMBL" id="RRK34643.1"/>
    </source>
</evidence>
<dbReference type="CDD" id="cd13585">
    <property type="entry name" value="PBP2_TMBP_like"/>
    <property type="match status" value="1"/>
</dbReference>
<feature type="compositionally biased region" description="Polar residues" evidence="4">
    <location>
        <begin position="28"/>
        <end position="39"/>
    </location>
</feature>
<evidence type="ECO:0000256" key="1">
    <source>
        <dbReference type="ARBA" id="ARBA00008520"/>
    </source>
</evidence>
<keyword evidence="3 5" id="KW-0732">Signal</keyword>
<comment type="similarity">
    <text evidence="1">Belongs to the bacterial solute-binding protein 1 family.</text>
</comment>
<dbReference type="SUPFAM" id="SSF53850">
    <property type="entry name" value="Periplasmic binding protein-like II"/>
    <property type="match status" value="1"/>
</dbReference>
<dbReference type="Gene3D" id="3.40.190.10">
    <property type="entry name" value="Periplasmic binding protein-like II"/>
    <property type="match status" value="2"/>
</dbReference>
<dbReference type="PANTHER" id="PTHR43649:SF34">
    <property type="entry name" value="ABC TRANSPORTER PERIPLASMIC-BINDING PROTEIN YCJN-RELATED"/>
    <property type="match status" value="1"/>
</dbReference>
<dbReference type="PANTHER" id="PTHR43649">
    <property type="entry name" value="ARABINOSE-BINDING PROTEIN-RELATED"/>
    <property type="match status" value="1"/>
</dbReference>
<evidence type="ECO:0000313" key="7">
    <source>
        <dbReference type="Proteomes" id="UP000274920"/>
    </source>
</evidence>
<evidence type="ECO:0000256" key="4">
    <source>
        <dbReference type="SAM" id="MobiDB-lite"/>
    </source>
</evidence>
<protein>
    <submittedName>
        <fullName evidence="6">Sugar ABC transporter substrate-binding protein</fullName>
    </submittedName>
</protein>
<dbReference type="InterPro" id="IPR006059">
    <property type="entry name" value="SBP"/>
</dbReference>
<feature type="chain" id="PRO_5039587991" evidence="5">
    <location>
        <begin position="23"/>
        <end position="459"/>
    </location>
</feature>
<dbReference type="PROSITE" id="PS51257">
    <property type="entry name" value="PROKAR_LIPOPROTEIN"/>
    <property type="match status" value="1"/>
</dbReference>
<dbReference type="AlphaFoldDB" id="A0A3R8JRX0"/>
<accession>A0A3R8JRX0</accession>
<dbReference type="EMBL" id="RHJS01000002">
    <property type="protein sequence ID" value="RRK34643.1"/>
    <property type="molecule type" value="Genomic_DNA"/>
</dbReference>
<feature type="region of interest" description="Disordered" evidence="4">
    <location>
        <begin position="28"/>
        <end position="48"/>
    </location>
</feature>
<reference evidence="6" key="1">
    <citation type="submission" date="2018-10" db="EMBL/GenBank/DDBJ databases">
        <title>Schaedlerella arabinophila gen. nov. sp. nov., isolated from the mouse intestinal tract and comparative analysis with the genome of the closely related altered Schaedler flora strain ASF502.</title>
        <authorList>
            <person name="Miyake S."/>
            <person name="Soh M."/>
            <person name="Seedorf H."/>
        </authorList>
    </citation>
    <scope>NUCLEOTIDE SEQUENCE [LARGE SCALE GENOMIC DNA]</scope>
    <source>
        <strain evidence="6">DSM 106076</strain>
    </source>
</reference>
<dbReference type="Pfam" id="PF13416">
    <property type="entry name" value="SBP_bac_8"/>
    <property type="match status" value="1"/>
</dbReference>
<name>A0A3R8JRX0_9FIRM</name>
<proteinExistence type="inferred from homology"/>
<keyword evidence="7" id="KW-1185">Reference proteome</keyword>